<evidence type="ECO:0000313" key="5">
    <source>
        <dbReference type="Proteomes" id="UP000585474"/>
    </source>
</evidence>
<keyword evidence="5" id="KW-1185">Reference proteome</keyword>
<name>A0A7J0E4G9_9ERIC</name>
<dbReference type="Proteomes" id="UP000585474">
    <property type="component" value="Unassembled WGS sequence"/>
</dbReference>
<feature type="region of interest" description="Disordered" evidence="2">
    <location>
        <begin position="283"/>
        <end position="306"/>
    </location>
</feature>
<feature type="domain" description="No apical meristem-associated C-terminal" evidence="3">
    <location>
        <begin position="98"/>
        <end position="270"/>
    </location>
</feature>
<dbReference type="AlphaFoldDB" id="A0A7J0E4G9"/>
<comment type="caution">
    <text evidence="4">The sequence shown here is derived from an EMBL/GenBank/DDBJ whole genome shotgun (WGS) entry which is preliminary data.</text>
</comment>
<organism evidence="4 5">
    <name type="scientific">Actinidia rufa</name>
    <dbReference type="NCBI Taxonomy" id="165716"/>
    <lineage>
        <taxon>Eukaryota</taxon>
        <taxon>Viridiplantae</taxon>
        <taxon>Streptophyta</taxon>
        <taxon>Embryophyta</taxon>
        <taxon>Tracheophyta</taxon>
        <taxon>Spermatophyta</taxon>
        <taxon>Magnoliopsida</taxon>
        <taxon>eudicotyledons</taxon>
        <taxon>Gunneridae</taxon>
        <taxon>Pentapetalae</taxon>
        <taxon>asterids</taxon>
        <taxon>Ericales</taxon>
        <taxon>Actinidiaceae</taxon>
        <taxon>Actinidia</taxon>
    </lineage>
</organism>
<evidence type="ECO:0000256" key="2">
    <source>
        <dbReference type="SAM" id="MobiDB-lite"/>
    </source>
</evidence>
<evidence type="ECO:0000256" key="1">
    <source>
        <dbReference type="SAM" id="Coils"/>
    </source>
</evidence>
<sequence>MHIYFIQLIVRLGHIKKKKICGQKIESSYNNEAVDARRLDRRNVKSLYARWEKISAACTLFRACITQAESHYESGSSEVNTIKDAKDLYVIKDPKHQTFRFDHAWDILKYHEKWNEPLTESSHANDHSPLEGNTLNSQDSDEVEVGRPHGLRSGSEGRPTGRNAAKTKRRIANEKDPMWQEMMNNFAKSQDMMEKQHADNLAINQSKEARANILVELEQRKLEHKQKKLAIRQQEMEMRAADKDIEIMNKDLSNLTPFSKEFWTRKKRAIIRNADMPRAARNLDFSAGGSGESNEDGYVPGEIYRR</sequence>
<feature type="coiled-coil region" evidence="1">
    <location>
        <begin position="214"/>
        <end position="251"/>
    </location>
</feature>
<accession>A0A7J0E4G9</accession>
<dbReference type="EMBL" id="BJWL01000001">
    <property type="protein sequence ID" value="GFY81172.1"/>
    <property type="molecule type" value="Genomic_DNA"/>
</dbReference>
<evidence type="ECO:0000313" key="4">
    <source>
        <dbReference type="EMBL" id="GFY81172.1"/>
    </source>
</evidence>
<protein>
    <recommendedName>
        <fullName evidence="3">No apical meristem-associated C-terminal domain-containing protein</fullName>
    </recommendedName>
</protein>
<dbReference type="PANTHER" id="PTHR45224">
    <property type="entry name" value="OS01G0527900 PROTEIN-RELATED"/>
    <property type="match status" value="1"/>
</dbReference>
<reference evidence="4 5" key="1">
    <citation type="submission" date="2019-07" db="EMBL/GenBank/DDBJ databases">
        <title>De Novo Assembly of kiwifruit Actinidia rufa.</title>
        <authorList>
            <person name="Sugita-Konishi S."/>
            <person name="Sato K."/>
            <person name="Mori E."/>
            <person name="Abe Y."/>
            <person name="Kisaki G."/>
            <person name="Hamano K."/>
            <person name="Suezawa K."/>
            <person name="Otani M."/>
            <person name="Fukuda T."/>
            <person name="Manabe T."/>
            <person name="Gomi K."/>
            <person name="Tabuchi M."/>
            <person name="Akimitsu K."/>
            <person name="Kataoka I."/>
        </authorList>
    </citation>
    <scope>NUCLEOTIDE SEQUENCE [LARGE SCALE GENOMIC DNA]</scope>
    <source>
        <strain evidence="5">cv. Fuchu</strain>
    </source>
</reference>
<keyword evidence="1" id="KW-0175">Coiled coil</keyword>
<feature type="region of interest" description="Disordered" evidence="2">
    <location>
        <begin position="119"/>
        <end position="171"/>
    </location>
</feature>
<proteinExistence type="predicted"/>
<dbReference type="OrthoDB" id="1225588at2759"/>
<dbReference type="InterPro" id="IPR029466">
    <property type="entry name" value="NAM-associated_C"/>
</dbReference>
<evidence type="ECO:0000259" key="3">
    <source>
        <dbReference type="Pfam" id="PF14303"/>
    </source>
</evidence>
<dbReference type="Pfam" id="PF14303">
    <property type="entry name" value="NAM-associated"/>
    <property type="match status" value="1"/>
</dbReference>
<dbReference type="PANTHER" id="PTHR45224:SF16">
    <property type="entry name" value="OS01G0527900 PROTEIN"/>
    <property type="match status" value="1"/>
</dbReference>
<gene>
    <name evidence="4" type="ORF">Acr_01g0009810</name>
</gene>